<proteinExistence type="predicted"/>
<evidence type="ECO:0000313" key="1">
    <source>
        <dbReference type="EMBL" id="KAJ7365812.1"/>
    </source>
</evidence>
<dbReference type="Proteomes" id="UP001163046">
    <property type="component" value="Unassembled WGS sequence"/>
</dbReference>
<organism evidence="1 2">
    <name type="scientific">Desmophyllum pertusum</name>
    <dbReference type="NCBI Taxonomy" id="174260"/>
    <lineage>
        <taxon>Eukaryota</taxon>
        <taxon>Metazoa</taxon>
        <taxon>Cnidaria</taxon>
        <taxon>Anthozoa</taxon>
        <taxon>Hexacorallia</taxon>
        <taxon>Scleractinia</taxon>
        <taxon>Caryophylliina</taxon>
        <taxon>Caryophylliidae</taxon>
        <taxon>Desmophyllum</taxon>
    </lineage>
</organism>
<dbReference type="AlphaFoldDB" id="A0A9W9YT68"/>
<accession>A0A9W9YT68</accession>
<gene>
    <name evidence="1" type="ORF">OS493_002533</name>
</gene>
<keyword evidence="2" id="KW-1185">Reference proteome</keyword>
<reference evidence="1" key="1">
    <citation type="submission" date="2023-01" db="EMBL/GenBank/DDBJ databases">
        <title>Genome assembly of the deep-sea coral Lophelia pertusa.</title>
        <authorList>
            <person name="Herrera S."/>
            <person name="Cordes E."/>
        </authorList>
    </citation>
    <scope>NUCLEOTIDE SEQUENCE</scope>
    <source>
        <strain evidence="1">USNM1676648</strain>
        <tissue evidence="1">Polyp</tissue>
    </source>
</reference>
<dbReference type="EMBL" id="MU827302">
    <property type="protein sequence ID" value="KAJ7365812.1"/>
    <property type="molecule type" value="Genomic_DNA"/>
</dbReference>
<comment type="caution">
    <text evidence="1">The sequence shown here is derived from an EMBL/GenBank/DDBJ whole genome shotgun (WGS) entry which is preliminary data.</text>
</comment>
<sequence>MEHVERTTSLEPVEEQELVDPDLMTESRDWSSELIDAIKDLGIAFDGLNIHTIDPGQSTPLTRELINAEYASEDHPDPDRLRNHYHPSTQVVPSTPAPSNYSRPVENNVPVTLSQVPGRWTPTSTYGPTGTLLEEYI</sequence>
<evidence type="ECO:0000313" key="2">
    <source>
        <dbReference type="Proteomes" id="UP001163046"/>
    </source>
</evidence>
<name>A0A9W9YT68_9CNID</name>
<protein>
    <submittedName>
        <fullName evidence="1">Uncharacterized protein</fullName>
    </submittedName>
</protein>